<dbReference type="InterPro" id="IPR036005">
    <property type="entry name" value="Creatinase/aminopeptidase-like"/>
</dbReference>
<dbReference type="CDD" id="cd01086">
    <property type="entry name" value="MetAP1"/>
    <property type="match status" value="1"/>
</dbReference>
<feature type="binding site" evidence="6">
    <location>
        <position position="77"/>
    </location>
    <ligand>
        <name>substrate</name>
    </ligand>
</feature>
<evidence type="ECO:0000256" key="4">
    <source>
        <dbReference type="ARBA" id="ARBA00022723"/>
    </source>
</evidence>
<organism evidence="9 10">
    <name type="scientific">Pseudarcicella hirudinis</name>
    <dbReference type="NCBI Taxonomy" id="1079859"/>
    <lineage>
        <taxon>Bacteria</taxon>
        <taxon>Pseudomonadati</taxon>
        <taxon>Bacteroidota</taxon>
        <taxon>Cytophagia</taxon>
        <taxon>Cytophagales</taxon>
        <taxon>Flectobacillaceae</taxon>
        <taxon>Pseudarcicella</taxon>
    </lineage>
</organism>
<dbReference type="AlphaFoldDB" id="A0A1I5QBY4"/>
<gene>
    <name evidence="6" type="primary">map</name>
    <name evidence="9" type="ORF">SAMN04515674_103106</name>
</gene>
<feature type="binding site" evidence="6">
    <location>
        <position position="105"/>
    </location>
    <ligand>
        <name>a divalent metal cation</name>
        <dbReference type="ChEBI" id="CHEBI:60240"/>
        <label>2</label>
        <note>catalytic</note>
    </ligand>
</feature>
<keyword evidence="2 6" id="KW-0031">Aminopeptidase</keyword>
<dbReference type="EMBL" id="FOXH01000003">
    <property type="protein sequence ID" value="SFP43490.1"/>
    <property type="molecule type" value="Genomic_DNA"/>
</dbReference>
<comment type="subunit">
    <text evidence="6">Monomer.</text>
</comment>
<feature type="binding site" evidence="6">
    <location>
        <position position="168"/>
    </location>
    <ligand>
        <name>a divalent metal cation</name>
        <dbReference type="ChEBI" id="CHEBI:60240"/>
        <label>2</label>
        <note>catalytic</note>
    </ligand>
</feature>
<proteinExistence type="inferred from homology"/>
<comment type="function">
    <text evidence="1 6">Removes the N-terminal methionine from nascent proteins. The N-terminal methionine is often cleaved when the second residue in the primary sequence is small and uncharged (Met-Ala-, Cys, Gly, Pro, Ser, Thr, or Val). Requires deformylation of the N(alpha)-formylated initiator methionine before it can be hydrolyzed.</text>
</comment>
<evidence type="ECO:0000313" key="9">
    <source>
        <dbReference type="EMBL" id="SFP43490.1"/>
    </source>
</evidence>
<comment type="similarity">
    <text evidence="6">Belongs to the peptidase M24A family. Methionine aminopeptidase type 1 subfamily.</text>
</comment>
<dbReference type="InterPro" id="IPR002467">
    <property type="entry name" value="Pept_M24A_MAP1"/>
</dbReference>
<evidence type="ECO:0000256" key="5">
    <source>
        <dbReference type="ARBA" id="ARBA00022801"/>
    </source>
</evidence>
<feature type="binding site" evidence="6">
    <location>
        <position position="232"/>
    </location>
    <ligand>
        <name>a divalent metal cation</name>
        <dbReference type="ChEBI" id="CHEBI:60240"/>
        <label>1</label>
    </ligand>
</feature>
<feature type="binding site" evidence="6">
    <location>
        <position position="201"/>
    </location>
    <ligand>
        <name>a divalent metal cation</name>
        <dbReference type="ChEBI" id="CHEBI:60240"/>
        <label>2</label>
        <note>catalytic</note>
    </ligand>
</feature>
<dbReference type="RefSeq" id="WP_092013979.1">
    <property type="nucleotide sequence ID" value="NZ_FOXH01000003.1"/>
</dbReference>
<evidence type="ECO:0000259" key="8">
    <source>
        <dbReference type="Pfam" id="PF00557"/>
    </source>
</evidence>
<keyword evidence="5 6" id="KW-0378">Hydrolase</keyword>
<evidence type="ECO:0000313" key="10">
    <source>
        <dbReference type="Proteomes" id="UP000199306"/>
    </source>
</evidence>
<keyword evidence="3 6" id="KW-0645">Protease</keyword>
<dbReference type="NCBIfam" id="TIGR00500">
    <property type="entry name" value="met_pdase_I"/>
    <property type="match status" value="1"/>
</dbReference>
<sequence length="264" mass="28966">MIYLKTDTELDIIKANGDILGRCHAEVAKNIKPGISTKELDKVAYEFIKDNGGNPSFLNYNHFPASLCISVNDVVVHGIPGKYEVRDGDIVSIDCGVFKNKFHADSAYTYAVGNVKDETLDLLRTTKASLYLGIEQAVVGKRIGDIGFAIQSFCEKAGYTVVRELVGHGVGRSLHEGPEVANYGKRGDGAKLKEGMVIAIEPMINLGKKSIHQENDGWTIRTQDHKPSAHFEHTVAIRKGSAEILTTFSYIEEVIEKSDNIVSI</sequence>
<dbReference type="GO" id="GO:0046872">
    <property type="term" value="F:metal ion binding"/>
    <property type="evidence" value="ECO:0007669"/>
    <property type="project" value="UniProtKB-UniRule"/>
</dbReference>
<evidence type="ECO:0000256" key="3">
    <source>
        <dbReference type="ARBA" id="ARBA00022670"/>
    </source>
</evidence>
<dbReference type="HAMAP" id="MF_01974">
    <property type="entry name" value="MetAP_1"/>
    <property type="match status" value="1"/>
</dbReference>
<feature type="binding site" evidence="6">
    <location>
        <position position="94"/>
    </location>
    <ligand>
        <name>a divalent metal cation</name>
        <dbReference type="ChEBI" id="CHEBI:60240"/>
        <label>1</label>
    </ligand>
</feature>
<dbReference type="PANTHER" id="PTHR43330:SF27">
    <property type="entry name" value="METHIONINE AMINOPEPTIDASE"/>
    <property type="match status" value="1"/>
</dbReference>
<dbReference type="SUPFAM" id="SSF55920">
    <property type="entry name" value="Creatinase/aminopeptidase"/>
    <property type="match status" value="1"/>
</dbReference>
<feature type="binding site" evidence="6">
    <location>
        <position position="105"/>
    </location>
    <ligand>
        <name>a divalent metal cation</name>
        <dbReference type="ChEBI" id="CHEBI:60240"/>
        <label>1</label>
    </ligand>
</feature>
<comment type="cofactor">
    <cofactor evidence="6">
        <name>Co(2+)</name>
        <dbReference type="ChEBI" id="CHEBI:48828"/>
    </cofactor>
    <cofactor evidence="6">
        <name>Zn(2+)</name>
        <dbReference type="ChEBI" id="CHEBI:29105"/>
    </cofactor>
    <cofactor evidence="6">
        <name>Mn(2+)</name>
        <dbReference type="ChEBI" id="CHEBI:29035"/>
    </cofactor>
    <cofactor evidence="6">
        <name>Fe(2+)</name>
        <dbReference type="ChEBI" id="CHEBI:29033"/>
    </cofactor>
    <text evidence="6">Binds 2 divalent metal cations per subunit. Has a high-affinity and a low affinity metal-binding site. The true nature of the physiological cofactor is under debate. The enzyme is active with cobalt, zinc, manganese or divalent iron ions. Most likely, methionine aminopeptidases function as mononuclear Fe(2+)-metalloproteases under physiological conditions, and the catalytically relevant metal-binding site has been assigned to the histidine-containing high-affinity site.</text>
</comment>
<keyword evidence="10" id="KW-1185">Reference proteome</keyword>
<name>A0A1I5QBY4_9BACT</name>
<evidence type="ECO:0000256" key="6">
    <source>
        <dbReference type="HAMAP-Rule" id="MF_01974"/>
    </source>
</evidence>
<dbReference type="Pfam" id="PF00557">
    <property type="entry name" value="Peptidase_M24"/>
    <property type="match status" value="1"/>
</dbReference>
<dbReference type="InterPro" id="IPR000994">
    <property type="entry name" value="Pept_M24"/>
</dbReference>
<evidence type="ECO:0000256" key="1">
    <source>
        <dbReference type="ARBA" id="ARBA00002521"/>
    </source>
</evidence>
<dbReference type="GO" id="GO:0006508">
    <property type="term" value="P:proteolysis"/>
    <property type="evidence" value="ECO:0007669"/>
    <property type="project" value="UniProtKB-KW"/>
</dbReference>
<protein>
    <recommendedName>
        <fullName evidence="6 7">Methionine aminopeptidase</fullName>
        <shortName evidence="6">MAP</shortName>
        <shortName evidence="6">MetAP</shortName>
        <ecNumber evidence="6 7">3.4.11.18</ecNumber>
    </recommendedName>
    <alternativeName>
        <fullName evidence="6">Peptidase M</fullName>
    </alternativeName>
</protein>
<accession>A0A1I5QBY4</accession>
<feature type="binding site" evidence="6">
    <location>
        <position position="232"/>
    </location>
    <ligand>
        <name>a divalent metal cation</name>
        <dbReference type="ChEBI" id="CHEBI:60240"/>
        <label>2</label>
        <note>catalytic</note>
    </ligand>
</feature>
<dbReference type="GO" id="GO:0005829">
    <property type="term" value="C:cytosol"/>
    <property type="evidence" value="ECO:0007669"/>
    <property type="project" value="TreeGrafter"/>
</dbReference>
<dbReference type="EC" id="3.4.11.18" evidence="6 7"/>
<feature type="binding site" evidence="6">
    <location>
        <position position="175"/>
    </location>
    <ligand>
        <name>substrate</name>
    </ligand>
</feature>
<dbReference type="PANTHER" id="PTHR43330">
    <property type="entry name" value="METHIONINE AMINOPEPTIDASE"/>
    <property type="match status" value="1"/>
</dbReference>
<dbReference type="Proteomes" id="UP000199306">
    <property type="component" value="Unassembled WGS sequence"/>
</dbReference>
<evidence type="ECO:0000256" key="7">
    <source>
        <dbReference type="RuleBase" id="RU003653"/>
    </source>
</evidence>
<dbReference type="GO" id="GO:0070006">
    <property type="term" value="F:metalloaminopeptidase activity"/>
    <property type="evidence" value="ECO:0007669"/>
    <property type="project" value="UniProtKB-UniRule"/>
</dbReference>
<dbReference type="OrthoDB" id="9802055at2"/>
<dbReference type="Gene3D" id="3.90.230.10">
    <property type="entry name" value="Creatinase/methionine aminopeptidase superfamily"/>
    <property type="match status" value="1"/>
</dbReference>
<dbReference type="GO" id="GO:0004239">
    <property type="term" value="F:initiator methionyl aminopeptidase activity"/>
    <property type="evidence" value="ECO:0007669"/>
    <property type="project" value="UniProtKB-UniRule"/>
</dbReference>
<evidence type="ECO:0000256" key="2">
    <source>
        <dbReference type="ARBA" id="ARBA00022438"/>
    </source>
</evidence>
<keyword evidence="4 6" id="KW-0479">Metal-binding</keyword>
<dbReference type="PRINTS" id="PR00599">
    <property type="entry name" value="MAPEPTIDASE"/>
</dbReference>
<reference evidence="9 10" key="1">
    <citation type="submission" date="2016-10" db="EMBL/GenBank/DDBJ databases">
        <authorList>
            <person name="de Groot N.N."/>
        </authorList>
    </citation>
    <scope>NUCLEOTIDE SEQUENCE [LARGE SCALE GENOMIC DNA]</scope>
    <source>
        <strain evidence="10">E92,LMG 26720,CCM 7988</strain>
    </source>
</reference>
<feature type="domain" description="Peptidase M24" evidence="8">
    <location>
        <begin position="13"/>
        <end position="238"/>
    </location>
</feature>
<comment type="catalytic activity">
    <reaction evidence="6 7">
        <text>Release of N-terminal amino acids, preferentially methionine, from peptides and arylamides.</text>
        <dbReference type="EC" id="3.4.11.18"/>
    </reaction>
</comment>
<dbReference type="STRING" id="1079859.SAMN04515674_103106"/>
<dbReference type="InterPro" id="IPR001714">
    <property type="entry name" value="Pept_M24_MAP"/>
</dbReference>